<evidence type="ECO:0000256" key="3">
    <source>
        <dbReference type="ARBA" id="ARBA00023163"/>
    </source>
</evidence>
<dbReference type="PROSITE" id="PS50977">
    <property type="entry name" value="HTH_TETR_2"/>
    <property type="match status" value="1"/>
</dbReference>
<keyword evidence="3" id="KW-0804">Transcription</keyword>
<keyword evidence="1" id="KW-0805">Transcription regulation</keyword>
<dbReference type="InterPro" id="IPR050109">
    <property type="entry name" value="HTH-type_TetR-like_transc_reg"/>
</dbReference>
<evidence type="ECO:0000256" key="2">
    <source>
        <dbReference type="ARBA" id="ARBA00023125"/>
    </source>
</evidence>
<protein>
    <recommendedName>
        <fullName evidence="5">HTH tetR-type domain-containing protein</fullName>
    </recommendedName>
</protein>
<proteinExistence type="predicted"/>
<reference evidence="7" key="1">
    <citation type="journal article" date="2019" name="Int. J. Syst. Evol. Microbiol.">
        <title>The Global Catalogue of Microorganisms (GCM) 10K type strain sequencing project: providing services to taxonomists for standard genome sequencing and annotation.</title>
        <authorList>
            <consortium name="The Broad Institute Genomics Platform"/>
            <consortium name="The Broad Institute Genome Sequencing Center for Infectious Disease"/>
            <person name="Wu L."/>
            <person name="Ma J."/>
        </authorList>
    </citation>
    <scope>NUCLEOTIDE SEQUENCE [LARGE SCALE GENOMIC DNA]</scope>
    <source>
        <strain evidence="7">JCM 16923</strain>
    </source>
</reference>
<evidence type="ECO:0000256" key="1">
    <source>
        <dbReference type="ARBA" id="ARBA00023015"/>
    </source>
</evidence>
<dbReference type="InterPro" id="IPR001647">
    <property type="entry name" value="HTH_TetR"/>
</dbReference>
<dbReference type="Gene3D" id="1.10.10.60">
    <property type="entry name" value="Homeodomain-like"/>
    <property type="match status" value="1"/>
</dbReference>
<dbReference type="PROSITE" id="PS01081">
    <property type="entry name" value="HTH_TETR_1"/>
    <property type="match status" value="1"/>
</dbReference>
<dbReference type="InterPro" id="IPR023772">
    <property type="entry name" value="DNA-bd_HTH_TetR-type_CS"/>
</dbReference>
<evidence type="ECO:0000313" key="7">
    <source>
        <dbReference type="Proteomes" id="UP001418444"/>
    </source>
</evidence>
<evidence type="ECO:0000313" key="6">
    <source>
        <dbReference type="EMBL" id="GAA3965133.1"/>
    </source>
</evidence>
<dbReference type="SUPFAM" id="SSF46689">
    <property type="entry name" value="Homeodomain-like"/>
    <property type="match status" value="1"/>
</dbReference>
<gene>
    <name evidence="6" type="ORF">GCM10022231_27250</name>
</gene>
<keyword evidence="2 4" id="KW-0238">DNA-binding</keyword>
<sequence>MTTGSRPGARAQNKARTRAAIRASALDLVSTQGYHETTVAQIAEAAGVSHTTLFRYFESKEQVLVGDDLDERRRDMLEQIPPGLGRFDLLRRLVTNLFEIAGDDPWASDPRRIELLRAEPVLHAAHQFEVDRAIQEMTAFFADYTGTSLDALPLRVFIAAASGVMVHLAERSGRADEATLSELLAAIDLLEQGLPL</sequence>
<dbReference type="PRINTS" id="PR00455">
    <property type="entry name" value="HTHTETR"/>
</dbReference>
<dbReference type="PANTHER" id="PTHR30055">
    <property type="entry name" value="HTH-TYPE TRANSCRIPTIONAL REGULATOR RUTR"/>
    <property type="match status" value="1"/>
</dbReference>
<dbReference type="Pfam" id="PF00440">
    <property type="entry name" value="TetR_N"/>
    <property type="match status" value="1"/>
</dbReference>
<name>A0ABP7PGB1_9ACTN</name>
<dbReference type="InterPro" id="IPR009057">
    <property type="entry name" value="Homeodomain-like_sf"/>
</dbReference>
<organism evidence="6 7">
    <name type="scientific">Gordonia caeni</name>
    <dbReference type="NCBI Taxonomy" id="1007097"/>
    <lineage>
        <taxon>Bacteria</taxon>
        <taxon>Bacillati</taxon>
        <taxon>Actinomycetota</taxon>
        <taxon>Actinomycetes</taxon>
        <taxon>Mycobacteriales</taxon>
        <taxon>Gordoniaceae</taxon>
        <taxon>Gordonia</taxon>
    </lineage>
</organism>
<accession>A0ABP7PGB1</accession>
<dbReference type="EMBL" id="BAAAZW010000008">
    <property type="protein sequence ID" value="GAA3965133.1"/>
    <property type="molecule type" value="Genomic_DNA"/>
</dbReference>
<dbReference type="PANTHER" id="PTHR30055:SF234">
    <property type="entry name" value="HTH-TYPE TRANSCRIPTIONAL REGULATOR BETI"/>
    <property type="match status" value="1"/>
</dbReference>
<dbReference type="Gene3D" id="1.10.357.10">
    <property type="entry name" value="Tetracycline Repressor, domain 2"/>
    <property type="match status" value="1"/>
</dbReference>
<dbReference type="InterPro" id="IPR041347">
    <property type="entry name" value="MftR_C"/>
</dbReference>
<dbReference type="Proteomes" id="UP001418444">
    <property type="component" value="Unassembled WGS sequence"/>
</dbReference>
<dbReference type="Pfam" id="PF17754">
    <property type="entry name" value="TetR_C_14"/>
    <property type="match status" value="1"/>
</dbReference>
<evidence type="ECO:0000259" key="5">
    <source>
        <dbReference type="PROSITE" id="PS50977"/>
    </source>
</evidence>
<feature type="domain" description="HTH tetR-type" evidence="5">
    <location>
        <begin position="15"/>
        <end position="75"/>
    </location>
</feature>
<evidence type="ECO:0000256" key="4">
    <source>
        <dbReference type="PROSITE-ProRule" id="PRU00335"/>
    </source>
</evidence>
<comment type="caution">
    <text evidence="6">The sequence shown here is derived from an EMBL/GenBank/DDBJ whole genome shotgun (WGS) entry which is preliminary data.</text>
</comment>
<keyword evidence="7" id="KW-1185">Reference proteome</keyword>
<feature type="DNA-binding region" description="H-T-H motif" evidence="4">
    <location>
        <begin position="38"/>
        <end position="57"/>
    </location>
</feature>
<dbReference type="RefSeq" id="WP_344784688.1">
    <property type="nucleotide sequence ID" value="NZ_BAAAZW010000008.1"/>
</dbReference>